<evidence type="ECO:0000313" key="2">
    <source>
        <dbReference type="EMBL" id="MBC5753469.1"/>
    </source>
</evidence>
<name>A0ABR7I9N2_9FIRM</name>
<sequence>MKKILIYRWNSYNDLDIEQTFRRLGYEVDSVERREKTYDRDLEFERILTEKITQNVYEFFFTMNYFPAISNLCERMKLRYVCWTCDNPLIGMYDRSVFHDCNRIFTFDRSNYLEFKARGVRHIYRLPLAVNTDRLDELLVDKKAGYQDDISFVGSLYTDRNAYDDMKDTFPEQLRGYLDGVIQARLVVPDHQIIDDMLTPDILEQIEENYHLEKSEDSFSDLALIFSTTVLGFKIASVARTQALIALSKKYAVSVYNKEKNSGLLRVSTKGPVDYWQEMPAVFAGSRINLNFTIPNIKMGLPLRVFDVLGAGGFLLTNFQPELPQYFENGKDLVWFTSERELIEKAGYYLAHEKERERIARNGWEKVRRFHTYMQRITQMLDILERDGKCHIDEKEKEGELL</sequence>
<dbReference type="EMBL" id="JACOQH010000003">
    <property type="protein sequence ID" value="MBC5753469.1"/>
    <property type="molecule type" value="Genomic_DNA"/>
</dbReference>
<proteinExistence type="predicted"/>
<dbReference type="Gene3D" id="3.40.50.2000">
    <property type="entry name" value="Glycogen Phosphorylase B"/>
    <property type="match status" value="1"/>
</dbReference>
<evidence type="ECO:0000313" key="3">
    <source>
        <dbReference type="Proteomes" id="UP000621540"/>
    </source>
</evidence>
<evidence type="ECO:0000259" key="1">
    <source>
        <dbReference type="Pfam" id="PF13524"/>
    </source>
</evidence>
<protein>
    <submittedName>
        <fullName evidence="2">Glycosyltransferase</fullName>
    </submittedName>
</protein>
<keyword evidence="3" id="KW-1185">Reference proteome</keyword>
<feature type="domain" description="Spore protein YkvP/CgeB glycosyl transferase-like" evidence="1">
    <location>
        <begin position="259"/>
        <end position="382"/>
    </location>
</feature>
<dbReference type="Proteomes" id="UP000621540">
    <property type="component" value="Unassembled WGS sequence"/>
</dbReference>
<dbReference type="InterPro" id="IPR055259">
    <property type="entry name" value="YkvP/CgeB_Glyco_trans-like"/>
</dbReference>
<dbReference type="RefSeq" id="WP_186981889.1">
    <property type="nucleotide sequence ID" value="NZ_JACOQH010000003.1"/>
</dbReference>
<gene>
    <name evidence="2" type="ORF">H8Z76_05410</name>
</gene>
<reference evidence="2 3" key="1">
    <citation type="submission" date="2020-08" db="EMBL/GenBank/DDBJ databases">
        <title>Genome public.</title>
        <authorList>
            <person name="Liu C."/>
            <person name="Sun Q."/>
        </authorList>
    </citation>
    <scope>NUCLEOTIDE SEQUENCE [LARGE SCALE GENOMIC DNA]</scope>
    <source>
        <strain evidence="2 3">BX0805</strain>
    </source>
</reference>
<organism evidence="2 3">
    <name type="scientific">Roseburia yibonii</name>
    <dbReference type="NCBI Taxonomy" id="2763063"/>
    <lineage>
        <taxon>Bacteria</taxon>
        <taxon>Bacillati</taxon>
        <taxon>Bacillota</taxon>
        <taxon>Clostridia</taxon>
        <taxon>Lachnospirales</taxon>
        <taxon>Lachnospiraceae</taxon>
        <taxon>Roseburia</taxon>
    </lineage>
</organism>
<accession>A0ABR7I9N2</accession>
<dbReference type="Pfam" id="PF13524">
    <property type="entry name" value="Glyco_trans_1_2"/>
    <property type="match status" value="1"/>
</dbReference>
<comment type="caution">
    <text evidence="2">The sequence shown here is derived from an EMBL/GenBank/DDBJ whole genome shotgun (WGS) entry which is preliminary data.</text>
</comment>